<reference evidence="4" key="1">
    <citation type="journal article" date="2019" name="Int. J. Syst. Evol. Microbiol.">
        <title>The Global Catalogue of Microorganisms (GCM) 10K type strain sequencing project: providing services to taxonomists for standard genome sequencing and annotation.</title>
        <authorList>
            <consortium name="The Broad Institute Genomics Platform"/>
            <consortium name="The Broad Institute Genome Sequencing Center for Infectious Disease"/>
            <person name="Wu L."/>
            <person name="Ma J."/>
        </authorList>
    </citation>
    <scope>NUCLEOTIDE SEQUENCE [LARGE SCALE GENOMIC DNA]</scope>
    <source>
        <strain evidence="4">CCUG 63418</strain>
    </source>
</reference>
<feature type="signal peptide" evidence="2">
    <location>
        <begin position="1"/>
        <end position="20"/>
    </location>
</feature>
<evidence type="ECO:0008006" key="5">
    <source>
        <dbReference type="Google" id="ProtNLM"/>
    </source>
</evidence>
<keyword evidence="2" id="KW-0732">Signal</keyword>
<feature type="chain" id="PRO_5047383216" description="LTXXQ motif family protein" evidence="2">
    <location>
        <begin position="21"/>
        <end position="121"/>
    </location>
</feature>
<evidence type="ECO:0000256" key="1">
    <source>
        <dbReference type="SAM" id="MobiDB-lite"/>
    </source>
</evidence>
<dbReference type="EMBL" id="JBHTHU010000002">
    <property type="protein sequence ID" value="MFD0749452.1"/>
    <property type="molecule type" value="Genomic_DNA"/>
</dbReference>
<dbReference type="Proteomes" id="UP001596958">
    <property type="component" value="Unassembled WGS sequence"/>
</dbReference>
<protein>
    <recommendedName>
        <fullName evidence="5">LTXXQ motif family protein</fullName>
    </recommendedName>
</protein>
<accession>A0ABW2YSQ2</accession>
<organism evidence="3 4">
    <name type="scientific">Mucilaginibacter calamicampi</name>
    <dbReference type="NCBI Taxonomy" id="1302352"/>
    <lineage>
        <taxon>Bacteria</taxon>
        <taxon>Pseudomonadati</taxon>
        <taxon>Bacteroidota</taxon>
        <taxon>Sphingobacteriia</taxon>
        <taxon>Sphingobacteriales</taxon>
        <taxon>Sphingobacteriaceae</taxon>
        <taxon>Mucilaginibacter</taxon>
    </lineage>
</organism>
<sequence length="121" mass="12883">MKKIMLVCAFVLGVSAVSFAQGGRPQRSPEEQVTQLKTQLTGITDAQSAKLLVIYQAQTKSMDSLRTAANGDMASMREKRAPLTAAYNAKIKAVLTPEQATAFQKMADERAARGPGGGGPR</sequence>
<evidence type="ECO:0000313" key="4">
    <source>
        <dbReference type="Proteomes" id="UP001596958"/>
    </source>
</evidence>
<keyword evidence="4" id="KW-1185">Reference proteome</keyword>
<proteinExistence type="predicted"/>
<feature type="region of interest" description="Disordered" evidence="1">
    <location>
        <begin position="102"/>
        <end position="121"/>
    </location>
</feature>
<name>A0ABW2YSQ2_9SPHI</name>
<evidence type="ECO:0000313" key="3">
    <source>
        <dbReference type="EMBL" id="MFD0749452.1"/>
    </source>
</evidence>
<evidence type="ECO:0000256" key="2">
    <source>
        <dbReference type="SAM" id="SignalP"/>
    </source>
</evidence>
<comment type="caution">
    <text evidence="3">The sequence shown here is derived from an EMBL/GenBank/DDBJ whole genome shotgun (WGS) entry which is preliminary data.</text>
</comment>
<dbReference type="RefSeq" id="WP_377097826.1">
    <property type="nucleotide sequence ID" value="NZ_JBHTHU010000002.1"/>
</dbReference>
<gene>
    <name evidence="3" type="ORF">ACFQZS_04815</name>
</gene>